<evidence type="ECO:0000313" key="2">
    <source>
        <dbReference type="EMBL" id="RCN55751.1"/>
    </source>
</evidence>
<dbReference type="EMBL" id="PSYR01000002">
    <property type="protein sequence ID" value="RCN55751.1"/>
    <property type="molecule type" value="Genomic_DNA"/>
</dbReference>
<dbReference type="AlphaFoldDB" id="A0A368HE54"/>
<name>A0A368HE54_9GAMM</name>
<dbReference type="Proteomes" id="UP000253250">
    <property type="component" value="Unassembled WGS sequence"/>
</dbReference>
<feature type="region of interest" description="Disordered" evidence="1">
    <location>
        <begin position="266"/>
        <end position="288"/>
    </location>
</feature>
<proteinExistence type="predicted"/>
<evidence type="ECO:0000313" key="3">
    <source>
        <dbReference type="Proteomes" id="UP000253250"/>
    </source>
</evidence>
<organism evidence="2 3">
    <name type="scientific">Acidiferrobacter thiooxydans</name>
    <dbReference type="NCBI Taxonomy" id="163359"/>
    <lineage>
        <taxon>Bacteria</taxon>
        <taxon>Pseudomonadati</taxon>
        <taxon>Pseudomonadota</taxon>
        <taxon>Gammaproteobacteria</taxon>
        <taxon>Acidiferrobacterales</taxon>
        <taxon>Acidiferrobacteraceae</taxon>
        <taxon>Acidiferrobacter</taxon>
    </lineage>
</organism>
<feature type="compositionally biased region" description="Polar residues" evidence="1">
    <location>
        <begin position="267"/>
        <end position="279"/>
    </location>
</feature>
<sequence>MPLLLLALGLMGLILAGGVLTHAGTRPADLPPSAQRRIRVEARQFANFSRSAQDQYEGGVTPPSPCYTAPTLGLAPGFTLPASWGCLQQNTSSQNLFWTYGALPAPTLAALLSMPQGAMFGVDQNGTATISIPGAGPTRIAVPASIPSGDTVAVLGFSAPPFNWNTLNGQSAYGSFIFSGSYYTSGCFFCFSTTTGYMEAQFSASVSAGTPFVAAQIVQVQTFCAKGSSCSTSSNPVASGSGTFAVGPLSAADSSGAFMLTADASPQGLTGSGTQSDAAPQNDFVPWS</sequence>
<protein>
    <submittedName>
        <fullName evidence="2">Uncharacterized protein</fullName>
    </submittedName>
</protein>
<comment type="caution">
    <text evidence="2">The sequence shown here is derived from an EMBL/GenBank/DDBJ whole genome shotgun (WGS) entry which is preliminary data.</text>
</comment>
<keyword evidence="3" id="KW-1185">Reference proteome</keyword>
<dbReference type="RefSeq" id="WP_114282860.1">
    <property type="nucleotide sequence ID" value="NZ_PSYR01000002.1"/>
</dbReference>
<reference evidence="2 3" key="1">
    <citation type="submission" date="2018-02" db="EMBL/GenBank/DDBJ databases">
        <title>Insights into the biology of acidophilic members of the Acidiferrobacteraceae family derived from comparative genomic analyses.</title>
        <authorList>
            <person name="Issotta F."/>
            <person name="Thyssen C."/>
            <person name="Mena C."/>
            <person name="Moya A."/>
            <person name="Bellenberg S."/>
            <person name="Sproer C."/>
            <person name="Covarrubias P.C."/>
            <person name="Sand W."/>
            <person name="Quatrini R."/>
            <person name="Vera M."/>
        </authorList>
    </citation>
    <scope>NUCLEOTIDE SEQUENCE [LARGE SCALE GENOMIC DNA]</scope>
    <source>
        <strain evidence="3">m-1</strain>
    </source>
</reference>
<gene>
    <name evidence="2" type="ORF">C4900_07450</name>
</gene>
<accession>A0A368HE54</accession>
<evidence type="ECO:0000256" key="1">
    <source>
        <dbReference type="SAM" id="MobiDB-lite"/>
    </source>
</evidence>